<dbReference type="InterPro" id="IPR000305">
    <property type="entry name" value="GIY-YIG_endonuc"/>
</dbReference>
<dbReference type="GO" id="GO:0009380">
    <property type="term" value="C:excinuclease repair complex"/>
    <property type="evidence" value="ECO:0007669"/>
    <property type="project" value="TreeGrafter"/>
</dbReference>
<feature type="domain" description="GIY-YIG" evidence="1">
    <location>
        <begin position="11"/>
        <end position="91"/>
    </location>
</feature>
<protein>
    <recommendedName>
        <fullName evidence="5">Excinuclease ABC subunit C</fullName>
    </recommendedName>
</protein>
<dbReference type="PROSITE" id="PS50165">
    <property type="entry name" value="UVRC"/>
    <property type="match status" value="1"/>
</dbReference>
<dbReference type="InterPro" id="IPR050066">
    <property type="entry name" value="UvrABC_protein_C"/>
</dbReference>
<sequence length="402" mass="46376">MKRINKIKLPDKPGVYLFKKNKKILYIGKATSLHNRVRSYMSPRLFDIRGPLVEKMVEESDSVDWTTTDSVLEAIILEAALIKKHLPKYNTDGKSDKSWNYVCLTKDKLPQIVLEREHRLNFKKTNFRSCYGPFPHGGELKEAIKIIRKIFPFLDDQSKNYLEFYRQINMAPDLDDAKMYKENIKNIKLFFQGKKKRILQNLQKEMRSYVVAREFEKAGEKKRQIFALKHINDVALLKYPYPASPYIGGGAKGGGGRIEAYDIAHLSGQNMVGVMTVVEDREVKKSEYKKFKIRTQKNINDIGALVEILERRLAHAEWNYPNLIVIDGGLGQKNAIKNIIEKAGLKIRVVSVVKDERHKPKDILGDEKIIKEHKSAILLANSEAHRFAIAYHKKIRGKNFLP</sequence>
<evidence type="ECO:0008006" key="5">
    <source>
        <dbReference type="Google" id="ProtNLM"/>
    </source>
</evidence>
<dbReference type="SUPFAM" id="SSF46600">
    <property type="entry name" value="C-terminal UvrC-binding domain of UvrB"/>
    <property type="match status" value="1"/>
</dbReference>
<dbReference type="STRING" id="1801797.A3G06_00060"/>
<dbReference type="Proteomes" id="UP000176192">
    <property type="component" value="Unassembled WGS sequence"/>
</dbReference>
<dbReference type="CDD" id="cd10434">
    <property type="entry name" value="GIY-YIG_UvrC_Cho"/>
    <property type="match status" value="1"/>
</dbReference>
<evidence type="ECO:0000313" key="4">
    <source>
        <dbReference type="Proteomes" id="UP000176192"/>
    </source>
</evidence>
<dbReference type="Gene3D" id="3.30.420.340">
    <property type="entry name" value="UvrC, RNAse H endonuclease domain"/>
    <property type="match status" value="1"/>
</dbReference>
<dbReference type="Pfam" id="PF01541">
    <property type="entry name" value="GIY-YIG"/>
    <property type="match status" value="1"/>
</dbReference>
<evidence type="ECO:0000313" key="3">
    <source>
        <dbReference type="EMBL" id="OGJ04100.1"/>
    </source>
</evidence>
<accession>A0A1F6YCQ5</accession>
<dbReference type="SMART" id="SM00465">
    <property type="entry name" value="GIYc"/>
    <property type="match status" value="1"/>
</dbReference>
<dbReference type="InterPro" id="IPR035901">
    <property type="entry name" value="GIY-YIG_endonuc_sf"/>
</dbReference>
<dbReference type="Pfam" id="PF08459">
    <property type="entry name" value="UvrC_RNaseH_dom"/>
    <property type="match status" value="1"/>
</dbReference>
<dbReference type="SUPFAM" id="SSF82771">
    <property type="entry name" value="GIY-YIG endonuclease"/>
    <property type="match status" value="1"/>
</dbReference>
<dbReference type="InterPro" id="IPR047296">
    <property type="entry name" value="GIY-YIG_UvrC_Cho"/>
</dbReference>
<name>A0A1F6YCQ5_9BACT</name>
<dbReference type="GO" id="GO:0006289">
    <property type="term" value="P:nucleotide-excision repair"/>
    <property type="evidence" value="ECO:0007669"/>
    <property type="project" value="InterPro"/>
</dbReference>
<dbReference type="InterPro" id="IPR036876">
    <property type="entry name" value="UVR_dom_sf"/>
</dbReference>
<dbReference type="InterPro" id="IPR038476">
    <property type="entry name" value="UvrC_RNase_H_dom_sf"/>
</dbReference>
<evidence type="ECO:0000259" key="1">
    <source>
        <dbReference type="PROSITE" id="PS50164"/>
    </source>
</evidence>
<dbReference type="EMBL" id="MFVV01000008">
    <property type="protein sequence ID" value="OGJ04100.1"/>
    <property type="molecule type" value="Genomic_DNA"/>
</dbReference>
<gene>
    <name evidence="3" type="ORF">A3G06_00060</name>
</gene>
<dbReference type="PROSITE" id="PS50164">
    <property type="entry name" value="GIY_YIG"/>
    <property type="match status" value="1"/>
</dbReference>
<dbReference type="InterPro" id="IPR001162">
    <property type="entry name" value="UvrC_RNase_H_dom"/>
</dbReference>
<dbReference type="PANTHER" id="PTHR30562:SF1">
    <property type="entry name" value="UVRABC SYSTEM PROTEIN C"/>
    <property type="match status" value="1"/>
</dbReference>
<dbReference type="PANTHER" id="PTHR30562">
    <property type="entry name" value="UVRC/OXIDOREDUCTASE"/>
    <property type="match status" value="1"/>
</dbReference>
<proteinExistence type="predicted"/>
<evidence type="ECO:0000259" key="2">
    <source>
        <dbReference type="PROSITE" id="PS50165"/>
    </source>
</evidence>
<organism evidence="3 4">
    <name type="scientific">Candidatus Nomurabacteria bacterium RIFCSPLOWO2_12_FULL_46_14</name>
    <dbReference type="NCBI Taxonomy" id="1801797"/>
    <lineage>
        <taxon>Bacteria</taxon>
        <taxon>Candidatus Nomuraibacteriota</taxon>
    </lineage>
</organism>
<feature type="domain" description="UvrC family homology region profile" evidence="2">
    <location>
        <begin position="192"/>
        <end position="340"/>
    </location>
</feature>
<dbReference type="GO" id="GO:0009381">
    <property type="term" value="F:excinuclease ABC activity"/>
    <property type="evidence" value="ECO:0007669"/>
    <property type="project" value="InterPro"/>
</dbReference>
<comment type="caution">
    <text evidence="3">The sequence shown here is derived from an EMBL/GenBank/DDBJ whole genome shotgun (WGS) entry which is preliminary data.</text>
</comment>
<dbReference type="Gene3D" id="3.40.1440.10">
    <property type="entry name" value="GIY-YIG endonuclease"/>
    <property type="match status" value="1"/>
</dbReference>
<reference evidence="3 4" key="1">
    <citation type="journal article" date="2016" name="Nat. Commun.">
        <title>Thousands of microbial genomes shed light on interconnected biogeochemical processes in an aquifer system.</title>
        <authorList>
            <person name="Anantharaman K."/>
            <person name="Brown C.T."/>
            <person name="Hug L.A."/>
            <person name="Sharon I."/>
            <person name="Castelle C.J."/>
            <person name="Probst A.J."/>
            <person name="Thomas B.C."/>
            <person name="Singh A."/>
            <person name="Wilkins M.J."/>
            <person name="Karaoz U."/>
            <person name="Brodie E.L."/>
            <person name="Williams K.H."/>
            <person name="Hubbard S.S."/>
            <person name="Banfield J.F."/>
        </authorList>
    </citation>
    <scope>NUCLEOTIDE SEQUENCE [LARGE SCALE GENOMIC DNA]</scope>
</reference>
<dbReference type="AlphaFoldDB" id="A0A1F6YCQ5"/>